<dbReference type="AlphaFoldDB" id="A0A328TJW4"/>
<evidence type="ECO:0000313" key="2">
    <source>
        <dbReference type="Proteomes" id="UP000244334"/>
    </source>
</evidence>
<sequence>MAYRLIGHCDVILRLPGESRGTDGDERIARGLGLTIYYHLNEVPSLQPVGGVQTAV</sequence>
<proteinExistence type="predicted"/>
<gene>
    <name evidence="1" type="ORF">ACZ87_02438</name>
</gene>
<organism evidence="1 2">
    <name type="scientific">Candidatus Erwinia dacicola</name>
    <dbReference type="NCBI Taxonomy" id="252393"/>
    <lineage>
        <taxon>Bacteria</taxon>
        <taxon>Pseudomonadati</taxon>
        <taxon>Pseudomonadota</taxon>
        <taxon>Gammaproteobacteria</taxon>
        <taxon>Enterobacterales</taxon>
        <taxon>Erwiniaceae</taxon>
        <taxon>Erwinia</taxon>
    </lineage>
</organism>
<evidence type="ECO:0000313" key="1">
    <source>
        <dbReference type="EMBL" id="RAP70758.1"/>
    </source>
</evidence>
<dbReference type="EMBL" id="LJAM02000269">
    <property type="protein sequence ID" value="RAP70758.1"/>
    <property type="molecule type" value="Genomic_DNA"/>
</dbReference>
<comment type="caution">
    <text evidence="1">The sequence shown here is derived from an EMBL/GenBank/DDBJ whole genome shotgun (WGS) entry which is preliminary data.</text>
</comment>
<dbReference type="Proteomes" id="UP000244334">
    <property type="component" value="Unassembled WGS sequence"/>
</dbReference>
<keyword evidence="2" id="KW-1185">Reference proteome</keyword>
<protein>
    <submittedName>
        <fullName evidence="1">Uncharacterized protein</fullName>
    </submittedName>
</protein>
<accession>A0A328TJW4</accession>
<reference evidence="1" key="1">
    <citation type="submission" date="2018-04" db="EMBL/GenBank/DDBJ databases">
        <title>Genomes of the Obligate Erwinia dacicola and Facultative Enterobacter sp. OLF Endosymbionts of the Olive Fruit fly, Bactrocera oleae.</title>
        <authorList>
            <person name="Estes A.M."/>
            <person name="Hearn D.J."/>
            <person name="Agarwal S."/>
            <person name="Pierson E.A."/>
            <person name="Dunning-Hotopp J.C."/>
        </authorList>
    </citation>
    <scope>NUCLEOTIDE SEQUENCE [LARGE SCALE GENOMIC DNA]</scope>
    <source>
        <strain evidence="1">Oroville</strain>
    </source>
</reference>
<name>A0A328TJW4_9GAMM</name>